<protein>
    <submittedName>
        <fullName evidence="1">Uncharacterized protein</fullName>
    </submittedName>
</protein>
<evidence type="ECO:0000313" key="2">
    <source>
        <dbReference type="Proteomes" id="UP000053647"/>
    </source>
</evidence>
<reference evidence="1 2" key="1">
    <citation type="submission" date="2014-06" db="EMBL/GenBank/DDBJ databases">
        <authorList>
            <consortium name="DOE Joint Genome Institute"/>
            <person name="Kuo A."/>
            <person name="Kohler A."/>
            <person name="Nagy L.G."/>
            <person name="Floudas D."/>
            <person name="Copeland A."/>
            <person name="Barry K.W."/>
            <person name="Cichocki N."/>
            <person name="Veneault-Fourrey C."/>
            <person name="LaButti K."/>
            <person name="Lindquist E.A."/>
            <person name="Lipzen A."/>
            <person name="Lundell T."/>
            <person name="Morin E."/>
            <person name="Murat C."/>
            <person name="Sun H."/>
            <person name="Tunlid A."/>
            <person name="Henrissat B."/>
            <person name="Grigoriev I.V."/>
            <person name="Hibbett D.S."/>
            <person name="Martin F."/>
            <person name="Nordberg H.P."/>
            <person name="Cantor M.N."/>
            <person name="Hua S.X."/>
        </authorList>
    </citation>
    <scope>NUCLEOTIDE SEQUENCE [LARGE SCALE GENOMIC DNA]</scope>
    <source>
        <strain evidence="1 2">ATCC 200175</strain>
    </source>
</reference>
<keyword evidence="2" id="KW-1185">Reference proteome</keyword>
<dbReference type="HOGENOM" id="CLU_2055289_0_0_1"/>
<name>A0A0C9TLS3_PAXIN</name>
<dbReference type="PANTHER" id="PTHR37945">
    <property type="entry name" value="EXTRACELLULAR TUNGSTATE BINDING PROTEIN"/>
    <property type="match status" value="1"/>
</dbReference>
<evidence type="ECO:0000313" key="1">
    <source>
        <dbReference type="EMBL" id="KIJ08286.1"/>
    </source>
</evidence>
<dbReference type="PANTHER" id="PTHR37945:SF1">
    <property type="entry name" value="EXTRACELLULAR TUNGSTATE BINDING PROTEIN"/>
    <property type="match status" value="1"/>
</dbReference>
<dbReference type="Proteomes" id="UP000053647">
    <property type="component" value="Unassembled WGS sequence"/>
</dbReference>
<organism evidence="1 2">
    <name type="scientific">Paxillus involutus ATCC 200175</name>
    <dbReference type="NCBI Taxonomy" id="664439"/>
    <lineage>
        <taxon>Eukaryota</taxon>
        <taxon>Fungi</taxon>
        <taxon>Dikarya</taxon>
        <taxon>Basidiomycota</taxon>
        <taxon>Agaricomycotina</taxon>
        <taxon>Agaricomycetes</taxon>
        <taxon>Agaricomycetidae</taxon>
        <taxon>Boletales</taxon>
        <taxon>Paxilineae</taxon>
        <taxon>Paxillaceae</taxon>
        <taxon>Paxillus</taxon>
    </lineage>
</organism>
<dbReference type="InterPro" id="IPR052738">
    <property type="entry name" value="ABC-Tungstate_binding"/>
</dbReference>
<dbReference type="OrthoDB" id="10260248at2759"/>
<dbReference type="Gene3D" id="3.40.190.10">
    <property type="entry name" value="Periplasmic binding protein-like II"/>
    <property type="match status" value="1"/>
</dbReference>
<sequence length="120" mass="13644">VPWALAYSKWYHQYPRFPLQALKAASVLDEYTLTDRVIWLSSAQEVTSKLKIFAQGGDVDPNDPLLNPAHVLLGSKAKSEDQVIWEKFMTWVVDHDGGHQIVRDFKKPSGSGKEEQLYSE</sequence>
<dbReference type="AlphaFoldDB" id="A0A0C9TLS3"/>
<gene>
    <name evidence="1" type="ORF">PAXINDRAFT_89062</name>
</gene>
<reference evidence="2" key="2">
    <citation type="submission" date="2015-01" db="EMBL/GenBank/DDBJ databases">
        <title>Evolutionary Origins and Diversification of the Mycorrhizal Mutualists.</title>
        <authorList>
            <consortium name="DOE Joint Genome Institute"/>
            <consortium name="Mycorrhizal Genomics Consortium"/>
            <person name="Kohler A."/>
            <person name="Kuo A."/>
            <person name="Nagy L.G."/>
            <person name="Floudas D."/>
            <person name="Copeland A."/>
            <person name="Barry K.W."/>
            <person name="Cichocki N."/>
            <person name="Veneault-Fourrey C."/>
            <person name="LaButti K."/>
            <person name="Lindquist E.A."/>
            <person name="Lipzen A."/>
            <person name="Lundell T."/>
            <person name="Morin E."/>
            <person name="Murat C."/>
            <person name="Riley R."/>
            <person name="Ohm R."/>
            <person name="Sun H."/>
            <person name="Tunlid A."/>
            <person name="Henrissat B."/>
            <person name="Grigoriev I.V."/>
            <person name="Hibbett D.S."/>
            <person name="Martin F."/>
        </authorList>
    </citation>
    <scope>NUCLEOTIDE SEQUENCE [LARGE SCALE GENOMIC DNA]</scope>
    <source>
        <strain evidence="2">ATCC 200175</strain>
    </source>
</reference>
<feature type="non-terminal residue" evidence="1">
    <location>
        <position position="1"/>
    </location>
</feature>
<proteinExistence type="predicted"/>
<accession>A0A0C9TLS3</accession>
<dbReference type="EMBL" id="KN819657">
    <property type="protein sequence ID" value="KIJ08286.1"/>
    <property type="molecule type" value="Genomic_DNA"/>
</dbReference>